<evidence type="ECO:0000313" key="5">
    <source>
        <dbReference type="EMBL" id="TVZ68118.1"/>
    </source>
</evidence>
<evidence type="ECO:0000256" key="3">
    <source>
        <dbReference type="ARBA" id="ARBA00023163"/>
    </source>
</evidence>
<dbReference type="CDD" id="cd01392">
    <property type="entry name" value="HTH_LacI"/>
    <property type="match status" value="1"/>
</dbReference>
<organism evidence="5">
    <name type="scientific">Serratia fonticola</name>
    <dbReference type="NCBI Taxonomy" id="47917"/>
    <lineage>
        <taxon>Bacteria</taxon>
        <taxon>Pseudomonadati</taxon>
        <taxon>Pseudomonadota</taxon>
        <taxon>Gammaproteobacteria</taxon>
        <taxon>Enterobacterales</taxon>
        <taxon>Yersiniaceae</taxon>
        <taxon>Serratia</taxon>
    </lineage>
</organism>
<dbReference type="GO" id="GO:0003700">
    <property type="term" value="F:DNA-binding transcription factor activity"/>
    <property type="evidence" value="ECO:0007669"/>
    <property type="project" value="TreeGrafter"/>
</dbReference>
<reference evidence="5" key="1">
    <citation type="submission" date="2019-06" db="EMBL/GenBank/DDBJ databases">
        <authorList>
            <person name="Deangelis K."/>
            <person name="Huntemann M."/>
            <person name="Clum A."/>
            <person name="Pillay M."/>
            <person name="Palaniappan K."/>
            <person name="Varghese N."/>
            <person name="Mikhailova N."/>
            <person name="Stamatis D."/>
            <person name="Reddy T."/>
            <person name="Daum C."/>
            <person name="Shapiro N."/>
            <person name="Ivanova N."/>
            <person name="Kyrpides N."/>
            <person name="Woyke T."/>
        </authorList>
    </citation>
    <scope>NUCLEOTIDE SEQUENCE [LARGE SCALE GENOMIC DNA]</scope>
    <source>
        <strain evidence="5">128R</strain>
    </source>
</reference>
<reference evidence="5" key="2">
    <citation type="submission" date="2019-08" db="EMBL/GenBank/DDBJ databases">
        <title>Investigation of anaerobic lignin degradation for improved lignocellulosic biofuels.</title>
        <authorList>
            <person name="Deangelis K.PhD."/>
        </authorList>
    </citation>
    <scope>NUCLEOTIDE SEQUENCE [LARGE SCALE GENOMIC DNA]</scope>
    <source>
        <strain evidence="5">128R</strain>
    </source>
</reference>
<name>A0A542D694_SERFO</name>
<dbReference type="SUPFAM" id="SSF53822">
    <property type="entry name" value="Periplasmic binding protein-like I"/>
    <property type="match status" value="1"/>
</dbReference>
<dbReference type="PROSITE" id="PS00356">
    <property type="entry name" value="HTH_LACI_1"/>
    <property type="match status" value="1"/>
</dbReference>
<dbReference type="InterPro" id="IPR010982">
    <property type="entry name" value="Lambda_DNA-bd_dom_sf"/>
</dbReference>
<accession>A0A542D694</accession>
<keyword evidence="2" id="KW-0238">DNA-binding</keyword>
<comment type="caution">
    <text evidence="5">The sequence shown here is derived from an EMBL/GenBank/DDBJ whole genome shotgun (WGS) entry which is preliminary data.</text>
</comment>
<dbReference type="InterPro" id="IPR028082">
    <property type="entry name" value="Peripla_BP_I"/>
</dbReference>
<dbReference type="GO" id="GO:0000976">
    <property type="term" value="F:transcription cis-regulatory region binding"/>
    <property type="evidence" value="ECO:0007669"/>
    <property type="project" value="TreeGrafter"/>
</dbReference>
<keyword evidence="1" id="KW-0805">Transcription regulation</keyword>
<evidence type="ECO:0000256" key="1">
    <source>
        <dbReference type="ARBA" id="ARBA00023015"/>
    </source>
</evidence>
<dbReference type="PROSITE" id="PS50932">
    <property type="entry name" value="HTH_LACI_2"/>
    <property type="match status" value="1"/>
</dbReference>
<dbReference type="PANTHER" id="PTHR30146">
    <property type="entry name" value="LACI-RELATED TRANSCRIPTIONAL REPRESSOR"/>
    <property type="match status" value="1"/>
</dbReference>
<dbReference type="InterPro" id="IPR046335">
    <property type="entry name" value="LacI/GalR-like_sensor"/>
</dbReference>
<sequence length="349" mass="38423">MANIRDVARHAEVSISSVSNVLNGRTDQMRPETLQRIKQAVYELNYQPNRLAQQLKTGQSKMIGLLVPSIVNPSFAALAREVDLGAKKYRYRVLLGNTYRQEDEEQAFLEDMFSYGVRGIIVAASDMKKKHFSYAAERGMVMVNYDSRILDESTSDARRYDSVSMDNVEAGRLAAQHLIDRGCRNLVFVTEASLTVSRGHKIKGFFTALEANDRVQERQGVIEGKALTAYGDTEMSELGYSLAAKVLQHSPRPDGVVAINDALAIGLIAGLRDAGVGVPQDISVVGIDNIPLSGLINPGLTSVMPPLADMAQVMVEHLLNRINNPELAPEEFLFTPTLVCRQSVKTDSR</sequence>
<dbReference type="SUPFAM" id="SSF47413">
    <property type="entry name" value="lambda repressor-like DNA-binding domains"/>
    <property type="match status" value="1"/>
</dbReference>
<dbReference type="InterPro" id="IPR000843">
    <property type="entry name" value="HTH_LacI"/>
</dbReference>
<keyword evidence="3" id="KW-0804">Transcription</keyword>
<evidence type="ECO:0000259" key="4">
    <source>
        <dbReference type="PROSITE" id="PS50932"/>
    </source>
</evidence>
<dbReference type="Pfam" id="PF00356">
    <property type="entry name" value="LacI"/>
    <property type="match status" value="1"/>
</dbReference>
<dbReference type="PANTHER" id="PTHR30146:SF147">
    <property type="entry name" value="HTH-TYPE TRANSCRIPTIONAL REGULATOR DEGA"/>
    <property type="match status" value="1"/>
</dbReference>
<dbReference type="AlphaFoldDB" id="A0A542D694"/>
<dbReference type="Gene3D" id="3.40.50.2300">
    <property type="match status" value="2"/>
</dbReference>
<feature type="domain" description="HTH lacI-type" evidence="4">
    <location>
        <begin position="2"/>
        <end position="57"/>
    </location>
</feature>
<dbReference type="EMBL" id="VISQ01000001">
    <property type="protein sequence ID" value="TVZ68118.1"/>
    <property type="molecule type" value="Genomic_DNA"/>
</dbReference>
<proteinExistence type="predicted"/>
<dbReference type="SMART" id="SM00354">
    <property type="entry name" value="HTH_LACI"/>
    <property type="match status" value="1"/>
</dbReference>
<dbReference type="OrthoDB" id="269117at2"/>
<gene>
    <name evidence="5" type="ORF">FHU10_0537</name>
</gene>
<dbReference type="Pfam" id="PF13377">
    <property type="entry name" value="Peripla_BP_3"/>
    <property type="match status" value="1"/>
</dbReference>
<evidence type="ECO:0000256" key="2">
    <source>
        <dbReference type="ARBA" id="ARBA00023125"/>
    </source>
</evidence>
<dbReference type="Gene3D" id="1.10.260.40">
    <property type="entry name" value="lambda repressor-like DNA-binding domains"/>
    <property type="match status" value="1"/>
</dbReference>
<protein>
    <submittedName>
        <fullName evidence="5">LacI family transcriptional regulator</fullName>
    </submittedName>
</protein>